<dbReference type="AlphaFoldDB" id="A6K9W7"/>
<name>A6K9W7_RAT</name>
<evidence type="ECO:0000313" key="1">
    <source>
        <dbReference type="EMBL" id="EDL90771.1"/>
    </source>
</evidence>
<reference evidence="1 2" key="1">
    <citation type="submission" date="2005-09" db="EMBL/GenBank/DDBJ databases">
        <authorList>
            <person name="Mural R.J."/>
            <person name="Li P.W."/>
            <person name="Adams M.D."/>
            <person name="Amanatides P.G."/>
            <person name="Baden-Tillson H."/>
            <person name="Barnstead M."/>
            <person name="Chin S.H."/>
            <person name="Dew I."/>
            <person name="Evans C.A."/>
            <person name="Ferriera S."/>
            <person name="Flanigan M."/>
            <person name="Fosler C."/>
            <person name="Glodek A."/>
            <person name="Gu Z."/>
            <person name="Holt R.A."/>
            <person name="Jennings D."/>
            <person name="Kraft C.L."/>
            <person name="Lu F."/>
            <person name="Nguyen T."/>
            <person name="Nusskern D.R."/>
            <person name="Pfannkoch C.M."/>
            <person name="Sitter C."/>
            <person name="Sutton G.G."/>
            <person name="Venter J.C."/>
            <person name="Wang Z."/>
            <person name="Woodage T."/>
            <person name="Zheng X.H."/>
            <person name="Zhong F."/>
        </authorList>
    </citation>
    <scope>NUCLEOTIDE SEQUENCE [LARGE SCALE GENOMIC DNA]</scope>
    <source>
        <strain>BN</strain>
        <strain evidence="2">Sprague-Dawley</strain>
    </source>
</reference>
<dbReference type="Proteomes" id="UP000234681">
    <property type="component" value="Chromosome 16"/>
</dbReference>
<proteinExistence type="predicted"/>
<sequence length="59" mass="6678">MRSDVHPSPAFWASVPRIFLRAVPRLHTCSQSCPSQTARSSPSIPPYLWRTLQRTMPGN</sequence>
<protein>
    <submittedName>
        <fullName evidence="1">6-phosphogluconolactonase (Predicted), isoform CRA_b</fullName>
    </submittedName>
</protein>
<evidence type="ECO:0000313" key="2">
    <source>
        <dbReference type="Proteomes" id="UP000234681"/>
    </source>
</evidence>
<organism evidence="1 2">
    <name type="scientific">Rattus norvegicus</name>
    <name type="common">Rat</name>
    <dbReference type="NCBI Taxonomy" id="10116"/>
    <lineage>
        <taxon>Eukaryota</taxon>
        <taxon>Metazoa</taxon>
        <taxon>Chordata</taxon>
        <taxon>Craniata</taxon>
        <taxon>Vertebrata</taxon>
        <taxon>Euteleostomi</taxon>
        <taxon>Mammalia</taxon>
        <taxon>Eutheria</taxon>
        <taxon>Euarchontoglires</taxon>
        <taxon>Glires</taxon>
        <taxon>Rodentia</taxon>
        <taxon>Myomorpha</taxon>
        <taxon>Muroidea</taxon>
        <taxon>Muridae</taxon>
        <taxon>Murinae</taxon>
        <taxon>Rattus</taxon>
    </lineage>
</organism>
<dbReference type="EMBL" id="CH474031">
    <property type="protein sequence ID" value="EDL90771.1"/>
    <property type="molecule type" value="Genomic_DNA"/>
</dbReference>
<accession>A6K9W7</accession>
<gene>
    <name evidence="1" type="primary">Pgls_predicted</name>
    <name evidence="1" type="ORF">rCG_38716</name>
</gene>